<gene>
    <name evidence="2" type="ORF">AVDCRST_MAG38-390</name>
</gene>
<reference evidence="2" key="1">
    <citation type="submission" date="2020-02" db="EMBL/GenBank/DDBJ databases">
        <authorList>
            <person name="Meier V. D."/>
        </authorList>
    </citation>
    <scope>NUCLEOTIDE SEQUENCE</scope>
    <source>
        <strain evidence="2">AVDCRST_MAG38</strain>
    </source>
</reference>
<feature type="compositionally biased region" description="Low complexity" evidence="1">
    <location>
        <begin position="109"/>
        <end position="136"/>
    </location>
</feature>
<proteinExistence type="predicted"/>
<dbReference type="AlphaFoldDB" id="A0A6J4R6X1"/>
<evidence type="ECO:0000313" key="2">
    <source>
        <dbReference type="EMBL" id="CAA9463247.1"/>
    </source>
</evidence>
<dbReference type="EMBL" id="CADCVJ010000022">
    <property type="protein sequence ID" value="CAA9463247.1"/>
    <property type="molecule type" value="Genomic_DNA"/>
</dbReference>
<feature type="non-terminal residue" evidence="2">
    <location>
        <position position="1"/>
    </location>
</feature>
<organism evidence="2">
    <name type="scientific">uncultured Solirubrobacteraceae bacterium</name>
    <dbReference type="NCBI Taxonomy" id="1162706"/>
    <lineage>
        <taxon>Bacteria</taxon>
        <taxon>Bacillati</taxon>
        <taxon>Actinomycetota</taxon>
        <taxon>Thermoleophilia</taxon>
        <taxon>Solirubrobacterales</taxon>
        <taxon>Solirubrobacteraceae</taxon>
        <taxon>environmental samples</taxon>
    </lineage>
</organism>
<feature type="region of interest" description="Disordered" evidence="1">
    <location>
        <begin position="1"/>
        <end position="184"/>
    </location>
</feature>
<feature type="compositionally biased region" description="Low complexity" evidence="1">
    <location>
        <begin position="89"/>
        <end position="102"/>
    </location>
</feature>
<sequence>DGVERGSPRSAPPGVPTGASAPLPRPELPQRNRQGQACLRRVGATAAGGSARGAAGDSRVAGARPGVSPAARSRPAGAAALAVRRRRAAPGSRCAGAGAAAAAGGGARAGVPAATRPALGPGGPRRPVAGAAALRAGDLRRAHGRRGPAHRRGRPLRVRALQRPPRRRGEADRAPARAGAARRL</sequence>
<feature type="compositionally biased region" description="Low complexity" evidence="1">
    <location>
        <begin position="40"/>
        <end position="82"/>
    </location>
</feature>
<protein>
    <submittedName>
        <fullName evidence="2">Uncharacterized protein</fullName>
    </submittedName>
</protein>
<feature type="compositionally biased region" description="Basic residues" evidence="1">
    <location>
        <begin position="142"/>
        <end position="157"/>
    </location>
</feature>
<name>A0A6J4R6X1_9ACTN</name>
<feature type="non-terminal residue" evidence="2">
    <location>
        <position position="184"/>
    </location>
</feature>
<accession>A0A6J4R6X1</accession>
<evidence type="ECO:0000256" key="1">
    <source>
        <dbReference type="SAM" id="MobiDB-lite"/>
    </source>
</evidence>